<reference evidence="1 2" key="1">
    <citation type="submission" date="2020-12" db="EMBL/GenBank/DDBJ databases">
        <title>A novel species.</title>
        <authorList>
            <person name="Li K."/>
        </authorList>
    </citation>
    <scope>NUCLEOTIDE SEQUENCE [LARGE SCALE GENOMIC DNA]</scope>
    <source>
        <strain evidence="1 2">ZYC-3</strain>
    </source>
</reference>
<protein>
    <submittedName>
        <fullName evidence="1">Uncharacterized protein</fullName>
    </submittedName>
</protein>
<name>A0A7T7L2E4_9ACTN</name>
<dbReference type="KEGG" id="slf:JEQ17_41165"/>
<evidence type="ECO:0000313" key="1">
    <source>
        <dbReference type="EMBL" id="QQM45190.1"/>
    </source>
</evidence>
<accession>A0A7T7L2E4</accession>
<dbReference type="AlphaFoldDB" id="A0A7T7L2E4"/>
<dbReference type="Proteomes" id="UP000595636">
    <property type="component" value="Chromosome"/>
</dbReference>
<evidence type="ECO:0000313" key="2">
    <source>
        <dbReference type="Proteomes" id="UP000595636"/>
    </source>
</evidence>
<organism evidence="1 2">
    <name type="scientific">Streptomyces liliifuscus</name>
    <dbReference type="NCBI Taxonomy" id="2797636"/>
    <lineage>
        <taxon>Bacteria</taxon>
        <taxon>Bacillati</taxon>
        <taxon>Actinomycetota</taxon>
        <taxon>Actinomycetes</taxon>
        <taxon>Kitasatosporales</taxon>
        <taxon>Streptomycetaceae</taxon>
        <taxon>Streptomyces</taxon>
    </lineage>
</organism>
<dbReference type="RefSeq" id="WP_200399999.1">
    <property type="nucleotide sequence ID" value="NZ_CP066831.1"/>
</dbReference>
<proteinExistence type="predicted"/>
<dbReference type="EMBL" id="CP066831">
    <property type="protein sequence ID" value="QQM45190.1"/>
    <property type="molecule type" value="Genomic_DNA"/>
</dbReference>
<gene>
    <name evidence="1" type="ORF">JEQ17_41165</name>
</gene>
<sequence>MAGGPNPYKRKNPAEQAEKAQIVFDLKLDGHSFRAIEAITAAPDGPTGGERIPWTTARDMLREECAQRVDPKVDAYRALHLERLEAELLRLDELEVRARQVLDRHHITVNNGRVITIGDEPLLDDGPVLQAIDRLVKIEDARRKNGTEQRRLLGLDAPTKSELTVTETTQQDIALQEMVAEMRAKNANTADTLRAEREQGT</sequence>
<keyword evidence="2" id="KW-1185">Reference proteome</keyword>